<keyword evidence="2" id="KW-1185">Reference proteome</keyword>
<sequence length="125" mass="14067">MLRSARLGRLYSVFIPEAELPQSIITFPRDGAKVTAGLEHFLRDGQATFVPRIPAQNTRTLNVPCRFPVISLPYHLFAHSARVIVKIGVNNFPYNSAHLLYVIVEAIATPKVNDIIKTFLRIILE</sequence>
<dbReference type="Proteomes" id="UP001558652">
    <property type="component" value="Unassembled WGS sequence"/>
</dbReference>
<evidence type="ECO:0000313" key="2">
    <source>
        <dbReference type="Proteomes" id="UP001558652"/>
    </source>
</evidence>
<gene>
    <name evidence="1" type="ORF">AAG570_006937</name>
</gene>
<reference evidence="1 2" key="1">
    <citation type="submission" date="2024-07" db="EMBL/GenBank/DDBJ databases">
        <title>Chromosome-level genome assembly of the water stick insect Ranatra chinensis (Heteroptera: Nepidae).</title>
        <authorList>
            <person name="Liu X."/>
        </authorList>
    </citation>
    <scope>NUCLEOTIDE SEQUENCE [LARGE SCALE GENOMIC DNA]</scope>
    <source>
        <strain evidence="1">Cailab_2021Rc</strain>
        <tissue evidence="1">Muscle</tissue>
    </source>
</reference>
<dbReference type="EMBL" id="JBFDAA010000002">
    <property type="protein sequence ID" value="KAL1139960.1"/>
    <property type="molecule type" value="Genomic_DNA"/>
</dbReference>
<proteinExistence type="predicted"/>
<protein>
    <submittedName>
        <fullName evidence="1">Uncharacterized protein</fullName>
    </submittedName>
</protein>
<dbReference type="AlphaFoldDB" id="A0ABD0YVR2"/>
<organism evidence="1 2">
    <name type="scientific">Ranatra chinensis</name>
    <dbReference type="NCBI Taxonomy" id="642074"/>
    <lineage>
        <taxon>Eukaryota</taxon>
        <taxon>Metazoa</taxon>
        <taxon>Ecdysozoa</taxon>
        <taxon>Arthropoda</taxon>
        <taxon>Hexapoda</taxon>
        <taxon>Insecta</taxon>
        <taxon>Pterygota</taxon>
        <taxon>Neoptera</taxon>
        <taxon>Paraneoptera</taxon>
        <taxon>Hemiptera</taxon>
        <taxon>Heteroptera</taxon>
        <taxon>Panheteroptera</taxon>
        <taxon>Nepomorpha</taxon>
        <taxon>Nepidae</taxon>
        <taxon>Ranatrinae</taxon>
        <taxon>Ranatra</taxon>
    </lineage>
</organism>
<evidence type="ECO:0000313" key="1">
    <source>
        <dbReference type="EMBL" id="KAL1139960.1"/>
    </source>
</evidence>
<name>A0ABD0YVR2_9HEMI</name>
<comment type="caution">
    <text evidence="1">The sequence shown here is derived from an EMBL/GenBank/DDBJ whole genome shotgun (WGS) entry which is preliminary data.</text>
</comment>
<accession>A0ABD0YVR2</accession>